<evidence type="ECO:0000259" key="3">
    <source>
        <dbReference type="Pfam" id="PF01494"/>
    </source>
</evidence>
<comment type="similarity">
    <text evidence="2">Belongs to the flavin-dependent halogenase family. Bacterial tryptophan halogenase subfamily.</text>
</comment>
<name>A0ABW6WQ55_9ACTN</name>
<dbReference type="EMBL" id="JBIAZU010000006">
    <property type="protein sequence ID" value="MFF5294346.1"/>
    <property type="molecule type" value="Genomic_DNA"/>
</dbReference>
<sequence>MARILVLGAGLAGLGTAMLLARDRHEVIVVERDSAGPPPPADTDAAWSGWQRRGVNQFRLPHFMLPRWWQEMREELPEVGGALQAVGSCQVNVLEMLPVERRGPLRPGDERFDTVTARRPVLEAVLSAAAEAAGVTIRRGIAVTGLTTDGRTRIPRVTGVLTADGTAIPADLVVDCGGRRSALGSWLQAAGARAPVEERSDSGFVYYGRHFRSRTGEQPAALTNLLHQYDSLSAITLPGDNGTWSVVLATASRDKALRGLREPARWHAAVARYPLVAHWADAEPITGVDVMAGIEDRYRRLVADGEPVATGVVAVGDAWASTNPSVGRGASMAMIQAGLLRDLLRETEPADHDKLARRFDEASTRVVEPLYRATLWGDRHRLAEMAADAAGTAYRTEDPRWPVSKALFAAGLADPDLARGYTSIAAFIATPDEVLGGAGVIDRVLALGMSAPQYPLPGATRGELLAAIA</sequence>
<dbReference type="InterPro" id="IPR036188">
    <property type="entry name" value="FAD/NAD-bd_sf"/>
</dbReference>
<dbReference type="RefSeq" id="WP_020514846.1">
    <property type="nucleotide sequence ID" value="NZ_JBIAZU010000006.1"/>
</dbReference>
<feature type="domain" description="FAD-binding" evidence="3">
    <location>
        <begin position="121"/>
        <end position="341"/>
    </location>
</feature>
<evidence type="ECO:0000256" key="1">
    <source>
        <dbReference type="ARBA" id="ARBA00023002"/>
    </source>
</evidence>
<dbReference type="Proteomes" id="UP001602245">
    <property type="component" value="Unassembled WGS sequence"/>
</dbReference>
<organism evidence="4 5">
    <name type="scientific">Paractinoplanes globisporus</name>
    <dbReference type="NCBI Taxonomy" id="113565"/>
    <lineage>
        <taxon>Bacteria</taxon>
        <taxon>Bacillati</taxon>
        <taxon>Actinomycetota</taxon>
        <taxon>Actinomycetes</taxon>
        <taxon>Micromonosporales</taxon>
        <taxon>Micromonosporaceae</taxon>
        <taxon>Paractinoplanes</taxon>
    </lineage>
</organism>
<reference evidence="4 5" key="1">
    <citation type="submission" date="2024-10" db="EMBL/GenBank/DDBJ databases">
        <title>The Natural Products Discovery Center: Release of the First 8490 Sequenced Strains for Exploring Actinobacteria Biosynthetic Diversity.</title>
        <authorList>
            <person name="Kalkreuter E."/>
            <person name="Kautsar S.A."/>
            <person name="Yang D."/>
            <person name="Bader C.D."/>
            <person name="Teijaro C.N."/>
            <person name="Fluegel L."/>
            <person name="Davis C.M."/>
            <person name="Simpson J.R."/>
            <person name="Lauterbach L."/>
            <person name="Steele A.D."/>
            <person name="Gui C."/>
            <person name="Meng S."/>
            <person name="Li G."/>
            <person name="Viehrig K."/>
            <person name="Ye F."/>
            <person name="Su P."/>
            <person name="Kiefer A.F."/>
            <person name="Nichols A."/>
            <person name="Cepeda A.J."/>
            <person name="Yan W."/>
            <person name="Fan B."/>
            <person name="Jiang Y."/>
            <person name="Adhikari A."/>
            <person name="Zheng C.-J."/>
            <person name="Schuster L."/>
            <person name="Cowan T.M."/>
            <person name="Smanski M.J."/>
            <person name="Chevrette M.G."/>
            <person name="De Carvalho L.P.S."/>
            <person name="Shen B."/>
        </authorList>
    </citation>
    <scope>NUCLEOTIDE SEQUENCE [LARGE SCALE GENOMIC DNA]</scope>
    <source>
        <strain evidence="4 5">NPDC000087</strain>
    </source>
</reference>
<accession>A0ABW6WQ55</accession>
<proteinExistence type="inferred from homology"/>
<evidence type="ECO:0000256" key="2">
    <source>
        <dbReference type="ARBA" id="ARBA00038396"/>
    </source>
</evidence>
<evidence type="ECO:0000313" key="4">
    <source>
        <dbReference type="EMBL" id="MFF5294346.1"/>
    </source>
</evidence>
<gene>
    <name evidence="4" type="ORF">ACFY35_33330</name>
</gene>
<dbReference type="SUPFAM" id="SSF51905">
    <property type="entry name" value="FAD/NAD(P)-binding domain"/>
    <property type="match status" value="1"/>
</dbReference>
<dbReference type="Pfam" id="PF01494">
    <property type="entry name" value="FAD_binding_3"/>
    <property type="match status" value="1"/>
</dbReference>
<evidence type="ECO:0000313" key="5">
    <source>
        <dbReference type="Proteomes" id="UP001602245"/>
    </source>
</evidence>
<keyword evidence="1" id="KW-0560">Oxidoreductase</keyword>
<protein>
    <submittedName>
        <fullName evidence="4">FAD-dependent oxidoreductase</fullName>
    </submittedName>
</protein>
<keyword evidence="5" id="KW-1185">Reference proteome</keyword>
<dbReference type="Gene3D" id="3.50.50.60">
    <property type="entry name" value="FAD/NAD(P)-binding domain"/>
    <property type="match status" value="2"/>
</dbReference>
<dbReference type="InterPro" id="IPR002938">
    <property type="entry name" value="FAD-bd"/>
</dbReference>
<dbReference type="PANTHER" id="PTHR43747:SF5">
    <property type="entry name" value="FAD-BINDING DOMAIN-CONTAINING PROTEIN"/>
    <property type="match status" value="1"/>
</dbReference>
<dbReference type="InterPro" id="IPR050816">
    <property type="entry name" value="Flavin-dep_Halogenase_NPB"/>
</dbReference>
<comment type="caution">
    <text evidence="4">The sequence shown here is derived from an EMBL/GenBank/DDBJ whole genome shotgun (WGS) entry which is preliminary data.</text>
</comment>
<dbReference type="PANTHER" id="PTHR43747">
    <property type="entry name" value="FAD-BINDING PROTEIN"/>
    <property type="match status" value="1"/>
</dbReference>